<accession>A0ABW9MCW4</accession>
<feature type="transmembrane region" description="Helical" evidence="1">
    <location>
        <begin position="38"/>
        <end position="57"/>
    </location>
</feature>
<evidence type="ECO:0000256" key="1">
    <source>
        <dbReference type="SAM" id="Phobius"/>
    </source>
</evidence>
<dbReference type="RefSeq" id="WP_410035336.1">
    <property type="nucleotide sequence ID" value="NZ_JBGMEF010000015.1"/>
</dbReference>
<proteinExistence type="predicted"/>
<feature type="transmembrane region" description="Helical" evidence="1">
    <location>
        <begin position="107"/>
        <end position="128"/>
    </location>
</feature>
<feature type="transmembrane region" description="Helical" evidence="1">
    <location>
        <begin position="84"/>
        <end position="101"/>
    </location>
</feature>
<protein>
    <submittedName>
        <fullName evidence="2">Uncharacterized protein</fullName>
    </submittedName>
</protein>
<keyword evidence="1" id="KW-0812">Transmembrane</keyword>
<dbReference type="EMBL" id="JBGMEF010000015">
    <property type="protein sequence ID" value="MFO3666754.1"/>
    <property type="molecule type" value="Genomic_DNA"/>
</dbReference>
<name>A0ABW9MCW4_9FIRM</name>
<evidence type="ECO:0000313" key="2">
    <source>
        <dbReference type="EMBL" id="MFO3666754.1"/>
    </source>
</evidence>
<gene>
    <name evidence="2" type="ORF">ACCQ42_03090</name>
</gene>
<reference evidence="2 3" key="1">
    <citation type="journal article" date="2025" name="Anaerobe">
        <title>Description of Anaerococcus kampingiae sp. nov., Anaerococcus groningensis sp. nov., Anaerococcus martiniensis sp. nov., and Anaerococcus cruorum sp. nov., isolated from human clinical specimens.</title>
        <authorList>
            <person name="Boiten K.E."/>
            <person name="Meijer J."/>
            <person name="van Wezel E.M."/>
            <person name="Veloo A.C.M."/>
        </authorList>
    </citation>
    <scope>NUCLEOTIDE SEQUENCE [LARGE SCALE GENOMIC DNA]</scope>
    <source>
        <strain evidence="2 3">ENR0874</strain>
    </source>
</reference>
<comment type="caution">
    <text evidence="2">The sequence shown here is derived from an EMBL/GenBank/DDBJ whole genome shotgun (WGS) entry which is preliminary data.</text>
</comment>
<evidence type="ECO:0000313" key="3">
    <source>
        <dbReference type="Proteomes" id="UP001637994"/>
    </source>
</evidence>
<organism evidence="2 3">
    <name type="scientific">Anaerococcus kampingae</name>
    <dbReference type="NCBI Taxonomy" id="3115614"/>
    <lineage>
        <taxon>Bacteria</taxon>
        <taxon>Bacillati</taxon>
        <taxon>Bacillota</taxon>
        <taxon>Tissierellia</taxon>
        <taxon>Tissierellales</taxon>
        <taxon>Peptoniphilaceae</taxon>
        <taxon>Anaerococcus</taxon>
    </lineage>
</organism>
<keyword evidence="1" id="KW-1133">Transmembrane helix</keyword>
<dbReference type="Proteomes" id="UP001637994">
    <property type="component" value="Unassembled WGS sequence"/>
</dbReference>
<sequence>MVKVRKRNLLLIAGLVWFMAGFNVARIGIIAYRSIDHVWYLYCLSLVVFMVFGSMFLKMTKNHTNRIMAYDAYMPFWKFFDKKSYLIMAFMMTFGIGLRASGLAPDFFIGFFYTGLGFALALAGIVFIKNYFVYGK</sequence>
<feature type="transmembrane region" description="Helical" evidence="1">
    <location>
        <begin position="9"/>
        <end position="32"/>
    </location>
</feature>
<keyword evidence="1" id="KW-0472">Membrane</keyword>
<keyword evidence="3" id="KW-1185">Reference proteome</keyword>